<dbReference type="EMBL" id="CP046400">
    <property type="protein sequence ID" value="QGY40143.1"/>
    <property type="molecule type" value="Genomic_DNA"/>
</dbReference>
<name>A0A6I6JI56_9BACT</name>
<dbReference type="PANTHER" id="PTHR34068">
    <property type="entry name" value="UPF0145 PROTEIN YBJQ"/>
    <property type="match status" value="1"/>
</dbReference>
<sequence length="150" mass="16778">MELYIVLALLVLGYVAGTYRERRHYRSILRREQELVNVPVSSMKTVPFDEDRIERAELIQGSVVVGTDYFKRIAASLRNLFGGNIRVYESLIDRARREAVLRLKESAGDADIVVCLRIETSTIGAGSKNKYACVEAFAYGTAITLKGQCA</sequence>
<dbReference type="AlphaFoldDB" id="A0A6I6JI56"/>
<evidence type="ECO:0000313" key="3">
    <source>
        <dbReference type="Proteomes" id="UP000428328"/>
    </source>
</evidence>
<dbReference type="KEGG" id="psel:GM415_08385"/>
<dbReference type="PANTHER" id="PTHR34068:SF2">
    <property type="entry name" value="UPF0145 PROTEIN SCO3412"/>
    <property type="match status" value="1"/>
</dbReference>
<dbReference type="Proteomes" id="UP000428328">
    <property type="component" value="Chromosome"/>
</dbReference>
<accession>A0A6I6JI56</accession>
<dbReference type="Pfam" id="PF01906">
    <property type="entry name" value="YbjQ_1"/>
    <property type="match status" value="1"/>
</dbReference>
<gene>
    <name evidence="2" type="ORF">GM415_08385</name>
</gene>
<proteinExistence type="inferred from homology"/>
<protein>
    <submittedName>
        <fullName evidence="2">Heavy metal-binding domain-containing protein</fullName>
    </submittedName>
</protein>
<dbReference type="RefSeq" id="WP_158947366.1">
    <property type="nucleotide sequence ID" value="NZ_CP046400.1"/>
</dbReference>
<evidence type="ECO:0000256" key="1">
    <source>
        <dbReference type="ARBA" id="ARBA00010751"/>
    </source>
</evidence>
<organism evidence="2 3">
    <name type="scientific">Pseudodesulfovibrio cashew</name>
    <dbReference type="NCBI Taxonomy" id="2678688"/>
    <lineage>
        <taxon>Bacteria</taxon>
        <taxon>Pseudomonadati</taxon>
        <taxon>Thermodesulfobacteriota</taxon>
        <taxon>Desulfovibrionia</taxon>
        <taxon>Desulfovibrionales</taxon>
        <taxon>Desulfovibrionaceae</taxon>
    </lineage>
</organism>
<dbReference type="SUPFAM" id="SSF117782">
    <property type="entry name" value="YbjQ-like"/>
    <property type="match status" value="1"/>
</dbReference>
<keyword evidence="3" id="KW-1185">Reference proteome</keyword>
<dbReference type="InterPro" id="IPR002765">
    <property type="entry name" value="UPF0145_YbjQ-like"/>
</dbReference>
<reference evidence="2 3" key="1">
    <citation type="submission" date="2019-11" db="EMBL/GenBank/DDBJ databases">
        <authorList>
            <person name="Zheng R.K."/>
            <person name="Sun C.M."/>
        </authorList>
    </citation>
    <scope>NUCLEOTIDE SEQUENCE [LARGE SCALE GENOMIC DNA]</scope>
    <source>
        <strain evidence="2 3">SRB007</strain>
    </source>
</reference>
<dbReference type="InterPro" id="IPR035439">
    <property type="entry name" value="UPF0145_dom_sf"/>
</dbReference>
<evidence type="ECO:0000313" key="2">
    <source>
        <dbReference type="EMBL" id="QGY40143.1"/>
    </source>
</evidence>
<comment type="similarity">
    <text evidence="1">Belongs to the UPF0145 family.</text>
</comment>
<dbReference type="Gene3D" id="3.30.110.70">
    <property type="entry name" value="Hypothetical protein apc22750. Chain B"/>
    <property type="match status" value="1"/>
</dbReference>